<keyword evidence="3" id="KW-1185">Reference proteome</keyword>
<organism evidence="2 3">
    <name type="scientific">Corallococcus interemptor</name>
    <dbReference type="NCBI Taxonomy" id="2316720"/>
    <lineage>
        <taxon>Bacteria</taxon>
        <taxon>Pseudomonadati</taxon>
        <taxon>Myxococcota</taxon>
        <taxon>Myxococcia</taxon>
        <taxon>Myxococcales</taxon>
        <taxon>Cystobacterineae</taxon>
        <taxon>Myxococcaceae</taxon>
        <taxon>Corallococcus</taxon>
    </lineage>
</organism>
<feature type="non-terminal residue" evidence="2">
    <location>
        <position position="90"/>
    </location>
</feature>
<dbReference type="AlphaFoldDB" id="A0A3A8Q9G2"/>
<dbReference type="InterPro" id="IPR011053">
    <property type="entry name" value="Single_hybrid_motif"/>
</dbReference>
<dbReference type="Proteomes" id="UP000282656">
    <property type="component" value="Unassembled WGS sequence"/>
</dbReference>
<dbReference type="SUPFAM" id="SSF51230">
    <property type="entry name" value="Single hybrid motif"/>
    <property type="match status" value="1"/>
</dbReference>
<gene>
    <name evidence="2" type="ORF">D7X96_29105</name>
</gene>
<name>A0A3A8Q9G2_9BACT</name>
<evidence type="ECO:0000313" key="3">
    <source>
        <dbReference type="Proteomes" id="UP000282656"/>
    </source>
</evidence>
<protein>
    <recommendedName>
        <fullName evidence="1">Multidrug resistance protein MdtA-like barrel-sandwich hybrid domain-containing protein</fullName>
    </recommendedName>
</protein>
<dbReference type="Pfam" id="PF25917">
    <property type="entry name" value="BSH_RND"/>
    <property type="match status" value="1"/>
</dbReference>
<proteinExistence type="predicted"/>
<reference evidence="3" key="1">
    <citation type="submission" date="2018-09" db="EMBL/GenBank/DDBJ databases">
        <authorList>
            <person name="Livingstone P.G."/>
            <person name="Whitworth D.E."/>
        </authorList>
    </citation>
    <scope>NUCLEOTIDE SEQUENCE [LARGE SCALE GENOMIC DNA]</scope>
    <source>
        <strain evidence="3">AB047A</strain>
    </source>
</reference>
<accession>A0A3A8Q9G2</accession>
<feature type="domain" description="Multidrug resistance protein MdtA-like barrel-sandwich hybrid" evidence="1">
    <location>
        <begin position="31"/>
        <end position="88"/>
    </location>
</feature>
<evidence type="ECO:0000259" key="1">
    <source>
        <dbReference type="Pfam" id="PF25917"/>
    </source>
</evidence>
<dbReference type="InterPro" id="IPR058625">
    <property type="entry name" value="MdtA-like_BSH"/>
</dbReference>
<dbReference type="EMBL" id="RAWM01000106">
    <property type="protein sequence ID" value="RKH62845.1"/>
    <property type="molecule type" value="Genomic_DNA"/>
</dbReference>
<comment type="caution">
    <text evidence="2">The sequence shown here is derived from an EMBL/GenBank/DDBJ whole genome shotgun (WGS) entry which is preliminary data.</text>
</comment>
<evidence type="ECO:0000313" key="2">
    <source>
        <dbReference type="EMBL" id="RKH62845.1"/>
    </source>
</evidence>
<sequence>MGAVVTLGVFAGTVRVDRSVRGPVVLHWGEWVDVPAPVAGQVMSVDVGLTEPVQAGQVLAKLETEAGPAQVVAPLAATVGRVVVTQGGRV</sequence>
<dbReference type="Gene3D" id="2.40.50.100">
    <property type="match status" value="1"/>
</dbReference>